<evidence type="ECO:0000313" key="2">
    <source>
        <dbReference type="Proteomes" id="UP001164929"/>
    </source>
</evidence>
<keyword evidence="2" id="KW-1185">Reference proteome</keyword>
<sequence length="93" mass="10854">MRAFLEYLTVLPRIPFFSDKISPLESIPRPLRLGGDFYEGTWTKNFQEGRGRLTVLYSSTRLNTVLKETGRCFYLPPFLSPFSFGKREPCREL</sequence>
<dbReference type="EMBL" id="JAQIZT010000003">
    <property type="protein sequence ID" value="KAJ7004781.1"/>
    <property type="molecule type" value="Genomic_DNA"/>
</dbReference>
<dbReference type="AlphaFoldDB" id="A0AAD6R9R3"/>
<gene>
    <name evidence="1" type="ORF">NC653_009578</name>
</gene>
<dbReference type="Proteomes" id="UP001164929">
    <property type="component" value="Chromosome 3"/>
</dbReference>
<protein>
    <submittedName>
        <fullName evidence="1">Uncharacterized protein</fullName>
    </submittedName>
</protein>
<comment type="caution">
    <text evidence="1">The sequence shown here is derived from an EMBL/GenBank/DDBJ whole genome shotgun (WGS) entry which is preliminary data.</text>
</comment>
<name>A0AAD6R9R3_9ROSI</name>
<proteinExistence type="predicted"/>
<evidence type="ECO:0000313" key="1">
    <source>
        <dbReference type="EMBL" id="KAJ7004781.1"/>
    </source>
</evidence>
<organism evidence="1 2">
    <name type="scientific">Populus alba x Populus x berolinensis</name>
    <dbReference type="NCBI Taxonomy" id="444605"/>
    <lineage>
        <taxon>Eukaryota</taxon>
        <taxon>Viridiplantae</taxon>
        <taxon>Streptophyta</taxon>
        <taxon>Embryophyta</taxon>
        <taxon>Tracheophyta</taxon>
        <taxon>Spermatophyta</taxon>
        <taxon>Magnoliopsida</taxon>
        <taxon>eudicotyledons</taxon>
        <taxon>Gunneridae</taxon>
        <taxon>Pentapetalae</taxon>
        <taxon>rosids</taxon>
        <taxon>fabids</taxon>
        <taxon>Malpighiales</taxon>
        <taxon>Salicaceae</taxon>
        <taxon>Saliceae</taxon>
        <taxon>Populus</taxon>
    </lineage>
</organism>
<reference evidence="1" key="1">
    <citation type="journal article" date="2023" name="Mol. Ecol. Resour.">
        <title>Chromosome-level genome assembly of a triploid poplar Populus alba 'Berolinensis'.</title>
        <authorList>
            <person name="Chen S."/>
            <person name="Yu Y."/>
            <person name="Wang X."/>
            <person name="Wang S."/>
            <person name="Zhang T."/>
            <person name="Zhou Y."/>
            <person name="He R."/>
            <person name="Meng N."/>
            <person name="Wang Y."/>
            <person name="Liu W."/>
            <person name="Liu Z."/>
            <person name="Liu J."/>
            <person name="Guo Q."/>
            <person name="Huang H."/>
            <person name="Sederoff R.R."/>
            <person name="Wang G."/>
            <person name="Qu G."/>
            <person name="Chen S."/>
        </authorList>
    </citation>
    <scope>NUCLEOTIDE SEQUENCE</scope>
    <source>
        <strain evidence="1">SC-2020</strain>
    </source>
</reference>
<accession>A0AAD6R9R3</accession>